<name>A0A6A5HK12_CAERE</name>
<accession>A0A6A5HK12</accession>
<dbReference type="InterPro" id="IPR021942">
    <property type="entry name" value="DUF3557"/>
</dbReference>
<dbReference type="RefSeq" id="XP_053590648.1">
    <property type="nucleotide sequence ID" value="XM_053726454.1"/>
</dbReference>
<dbReference type="PANTHER" id="PTHR31379">
    <property type="entry name" value="F-BOX C PROTEIN-RELATED-RELATED"/>
    <property type="match status" value="1"/>
</dbReference>
<evidence type="ECO:0008006" key="3">
    <source>
        <dbReference type="Google" id="ProtNLM"/>
    </source>
</evidence>
<evidence type="ECO:0000313" key="2">
    <source>
        <dbReference type="Proteomes" id="UP000483820"/>
    </source>
</evidence>
<gene>
    <name evidence="1" type="ORF">GCK72_007798</name>
</gene>
<organism evidence="1 2">
    <name type="scientific">Caenorhabditis remanei</name>
    <name type="common">Caenorhabditis vulgaris</name>
    <dbReference type="NCBI Taxonomy" id="31234"/>
    <lineage>
        <taxon>Eukaryota</taxon>
        <taxon>Metazoa</taxon>
        <taxon>Ecdysozoa</taxon>
        <taxon>Nematoda</taxon>
        <taxon>Chromadorea</taxon>
        <taxon>Rhabditida</taxon>
        <taxon>Rhabditina</taxon>
        <taxon>Rhabditomorpha</taxon>
        <taxon>Rhabditoidea</taxon>
        <taxon>Rhabditidae</taxon>
        <taxon>Peloderinae</taxon>
        <taxon>Caenorhabditis</taxon>
    </lineage>
</organism>
<dbReference type="KEGG" id="crq:GCK72_007798"/>
<dbReference type="EMBL" id="WUAV01000002">
    <property type="protein sequence ID" value="KAF1767839.1"/>
    <property type="molecule type" value="Genomic_DNA"/>
</dbReference>
<dbReference type="AlphaFoldDB" id="A0A6A5HK12"/>
<evidence type="ECO:0000313" key="1">
    <source>
        <dbReference type="EMBL" id="KAF1767839.1"/>
    </source>
</evidence>
<comment type="caution">
    <text evidence="1">The sequence shown here is derived from an EMBL/GenBank/DDBJ whole genome shotgun (WGS) entry which is preliminary data.</text>
</comment>
<reference evidence="1 2" key="1">
    <citation type="submission" date="2019-12" db="EMBL/GenBank/DDBJ databases">
        <title>Chromosome-level assembly of the Caenorhabditis remanei genome.</title>
        <authorList>
            <person name="Teterina A.A."/>
            <person name="Willis J.H."/>
            <person name="Phillips P.C."/>
        </authorList>
    </citation>
    <scope>NUCLEOTIDE SEQUENCE [LARGE SCALE GENOMIC DNA]</scope>
    <source>
        <strain evidence="1 2">PX506</strain>
        <tissue evidence="1">Whole organism</tissue>
    </source>
</reference>
<dbReference type="Proteomes" id="UP000483820">
    <property type="component" value="Chromosome II"/>
</dbReference>
<proteinExistence type="predicted"/>
<sequence>MSITETKNSIPLSYEATKCVIRYLNVKTRETMSSQVQSIRRINNIIPFHIETLTINESSFGINDTEWIFEEYEERQVVLQNKTKMIVYWKNKRRCTIEIDLSPKILYEKMVKFYVRKQTVVRDNVFLLGTPRLLENAVTFRDKHIITQSVEILSMFSHTYETFRSFLSLEFVTKMQIMLTDGSVETLDNPEVKNCPVLSLCCPPFRPLANSLLYRMMSFENKILILEYLDFPMEDAVRLIEDWIGSNRKTGTRFSWIQKDTKTARDAVSSIQEKFGAVPDTDHRQYKNVIKIPMANKRDLIIYTGQITKLRQQRKGALYPTFEIEIVEGN</sequence>
<protein>
    <recommendedName>
        <fullName evidence="3">F-box associated domain-containing protein</fullName>
    </recommendedName>
</protein>
<dbReference type="Pfam" id="PF12078">
    <property type="entry name" value="DUF3557"/>
    <property type="match status" value="1"/>
</dbReference>
<dbReference type="GeneID" id="78774527"/>
<dbReference type="CTD" id="78774527"/>